<dbReference type="Proteomes" id="UP000198506">
    <property type="component" value="Unassembled WGS sequence"/>
</dbReference>
<proteinExistence type="predicted"/>
<reference evidence="1 2" key="1">
    <citation type="submission" date="2016-10" db="EMBL/GenBank/DDBJ databases">
        <authorList>
            <person name="Varghese N."/>
            <person name="Submissions S."/>
        </authorList>
    </citation>
    <scope>NUCLEOTIDE SEQUENCE [LARGE SCALE GENOMIC DNA]</scope>
    <source>
        <strain evidence="1 2">IAM 15147</strain>
    </source>
</reference>
<dbReference type="SUPFAM" id="SSF55961">
    <property type="entry name" value="Bet v1-like"/>
    <property type="match status" value="1"/>
</dbReference>
<gene>
    <name evidence="1" type="ORF">SAMN04487783_2612</name>
</gene>
<name>A0AA94L0L3_9MICO</name>
<accession>A0AA94L0L3</accession>
<sequence>MAASAWVTDLRIPGMESRHLSVVIRRDWRAVAAFAGDPEQLPRWAAGLATGELRRDGDALVLESPMGEVRVRFAPHNAFGVLDHDVTLPDGTVVHNPLRVLAHPHGAEVVFTLRRLDGVSADAFEADAQAVAADLARLRSLLER</sequence>
<comment type="caution">
    <text evidence="1">The sequence shown here is derived from an EMBL/GenBank/DDBJ whole genome shotgun (WGS) entry which is preliminary data.</text>
</comment>
<dbReference type="InterPro" id="IPR023393">
    <property type="entry name" value="START-like_dom_sf"/>
</dbReference>
<dbReference type="Gene3D" id="3.30.530.20">
    <property type="match status" value="1"/>
</dbReference>
<evidence type="ECO:0000313" key="2">
    <source>
        <dbReference type="Proteomes" id="UP000198506"/>
    </source>
</evidence>
<protein>
    <recommendedName>
        <fullName evidence="3">Polyketide cyclase</fullName>
    </recommendedName>
</protein>
<keyword evidence="2" id="KW-1185">Reference proteome</keyword>
<dbReference type="AlphaFoldDB" id="A0AA94L0L3"/>
<evidence type="ECO:0000313" key="1">
    <source>
        <dbReference type="EMBL" id="SFS18332.1"/>
    </source>
</evidence>
<dbReference type="EMBL" id="FOZN01000004">
    <property type="protein sequence ID" value="SFS18332.1"/>
    <property type="molecule type" value="Genomic_DNA"/>
</dbReference>
<evidence type="ECO:0008006" key="3">
    <source>
        <dbReference type="Google" id="ProtNLM"/>
    </source>
</evidence>
<organism evidence="1 2">
    <name type="scientific">Agrococcus baldri</name>
    <dbReference type="NCBI Taxonomy" id="153730"/>
    <lineage>
        <taxon>Bacteria</taxon>
        <taxon>Bacillati</taxon>
        <taxon>Actinomycetota</taxon>
        <taxon>Actinomycetes</taxon>
        <taxon>Micrococcales</taxon>
        <taxon>Microbacteriaceae</taxon>
        <taxon>Agrococcus</taxon>
    </lineage>
</organism>